<keyword evidence="1" id="KW-0812">Transmembrane</keyword>
<proteinExistence type="predicted"/>
<feature type="transmembrane region" description="Helical" evidence="1">
    <location>
        <begin position="30"/>
        <end position="51"/>
    </location>
</feature>
<sequence length="315" mass="36286">MKRMRSITRRMKSVASRIRLWWKRELEDPIILLSWGILAVGITVVAVLYAVKPSWRDNFLPGVFVEFNGMLFDVFVFGIFVASFVRRLERRQERQRQQEIIDDYKKWDTEEGKLRIGGAVRRINRLGITSIDFSGMEISDFSFPRHDIKSIRGATFYDGDWGSGSRGRMKLLRVDLASVDCREVIFSKFNPFVGFGTNFVFAELKDCNFNYADLSEAVFKGAHLEWTTEHPDELGVWHDDQEPPAFQQTYYPPFFQADLEGTSFVDATFKNADFRDAINVLNCDFAGAKGLETCLFDDEKTKNAVLAMSKRAKND</sequence>
<dbReference type="InterPro" id="IPR001646">
    <property type="entry name" value="5peptide_repeat"/>
</dbReference>
<keyword evidence="1" id="KW-0472">Membrane</keyword>
<feature type="transmembrane region" description="Helical" evidence="1">
    <location>
        <begin position="63"/>
        <end position="85"/>
    </location>
</feature>
<organism evidence="2 3">
    <name type="scientific">Agrobacterium salinitolerans</name>
    <dbReference type="NCBI Taxonomy" id="1183413"/>
    <lineage>
        <taxon>Bacteria</taxon>
        <taxon>Pseudomonadati</taxon>
        <taxon>Pseudomonadota</taxon>
        <taxon>Alphaproteobacteria</taxon>
        <taxon>Hyphomicrobiales</taxon>
        <taxon>Rhizobiaceae</taxon>
        <taxon>Rhizobium/Agrobacterium group</taxon>
        <taxon>Agrobacterium</taxon>
    </lineage>
</organism>
<evidence type="ECO:0000313" key="2">
    <source>
        <dbReference type="EMBL" id="TRA97230.1"/>
    </source>
</evidence>
<comment type="caution">
    <text evidence="2">The sequence shown here is derived from an EMBL/GenBank/DDBJ whole genome shotgun (WGS) entry which is preliminary data.</text>
</comment>
<dbReference type="RefSeq" id="WP_142911795.1">
    <property type="nucleotide sequence ID" value="NZ_JAPZLP010000001.1"/>
</dbReference>
<dbReference type="Pfam" id="PF00805">
    <property type="entry name" value="Pentapeptide"/>
    <property type="match status" value="2"/>
</dbReference>
<keyword evidence="3" id="KW-1185">Reference proteome</keyword>
<reference evidence="2 3" key="1">
    <citation type="journal article" date="2019" name="Appl. Microbiol. Biotechnol.">
        <title>Differential efficiency of wild type rhizogenic strains for rol gene transformation of plants.</title>
        <authorList>
            <person name="Desmet S."/>
            <person name="De Keyser E."/>
            <person name="Van Vaerenbergh J."/>
            <person name="Baeyen S."/>
            <person name="Van Huylenbroeck J."/>
            <person name="Geelen D."/>
            <person name="Dhooghe E."/>
        </authorList>
    </citation>
    <scope>NUCLEOTIDE SEQUENCE [LARGE SCALE GENOMIC DNA]</scope>
    <source>
        <strain evidence="2 3">GBBC3283</strain>
    </source>
</reference>
<dbReference type="Proteomes" id="UP000319481">
    <property type="component" value="Unassembled WGS sequence"/>
</dbReference>
<evidence type="ECO:0000256" key="1">
    <source>
        <dbReference type="SAM" id="Phobius"/>
    </source>
</evidence>
<accession>A0ABY3BVV7</accession>
<evidence type="ECO:0000313" key="3">
    <source>
        <dbReference type="Proteomes" id="UP000319481"/>
    </source>
</evidence>
<protein>
    <submittedName>
        <fullName evidence="2">Pentapeptide repeat-containing protein</fullName>
    </submittedName>
</protein>
<dbReference type="SUPFAM" id="SSF141571">
    <property type="entry name" value="Pentapeptide repeat-like"/>
    <property type="match status" value="1"/>
</dbReference>
<dbReference type="EMBL" id="SGNZ01000001">
    <property type="protein sequence ID" value="TRA97230.1"/>
    <property type="molecule type" value="Genomic_DNA"/>
</dbReference>
<name>A0ABY3BVV7_9HYPH</name>
<keyword evidence="1" id="KW-1133">Transmembrane helix</keyword>
<gene>
    <name evidence="2" type="ORF">EXN23_03125</name>
</gene>
<dbReference type="Gene3D" id="2.160.20.80">
    <property type="entry name" value="E3 ubiquitin-protein ligase SopA"/>
    <property type="match status" value="1"/>
</dbReference>